<evidence type="ECO:0000313" key="1">
    <source>
        <dbReference type="Ensembl" id="ENSANIP00000016299.1"/>
    </source>
</evidence>
<protein>
    <submittedName>
        <fullName evidence="1">Uncharacterized protein</fullName>
    </submittedName>
</protein>
<proteinExistence type="predicted"/>
<dbReference type="Proteomes" id="UP000694541">
    <property type="component" value="Unplaced"/>
</dbReference>
<accession>A0A8B9N2T6</accession>
<organism evidence="1 2">
    <name type="scientific">Accipiter nisus</name>
    <name type="common">Eurasian sparrowhawk</name>
    <dbReference type="NCBI Taxonomy" id="211598"/>
    <lineage>
        <taxon>Eukaryota</taxon>
        <taxon>Metazoa</taxon>
        <taxon>Chordata</taxon>
        <taxon>Craniata</taxon>
        <taxon>Vertebrata</taxon>
        <taxon>Euteleostomi</taxon>
        <taxon>Archelosauria</taxon>
        <taxon>Archosauria</taxon>
        <taxon>Dinosauria</taxon>
        <taxon>Saurischia</taxon>
        <taxon>Theropoda</taxon>
        <taxon>Coelurosauria</taxon>
        <taxon>Aves</taxon>
        <taxon>Neognathae</taxon>
        <taxon>Neoaves</taxon>
        <taxon>Telluraves</taxon>
        <taxon>Accipitrimorphae</taxon>
        <taxon>Accipitriformes</taxon>
        <taxon>Accipitridae</taxon>
        <taxon>Accipitrinae</taxon>
        <taxon>Accipiter</taxon>
    </lineage>
</organism>
<name>A0A8B9N2T6_9AVES</name>
<keyword evidence="2" id="KW-1185">Reference proteome</keyword>
<reference evidence="1" key="1">
    <citation type="submission" date="2025-08" db="UniProtKB">
        <authorList>
            <consortium name="Ensembl"/>
        </authorList>
    </citation>
    <scope>IDENTIFICATION</scope>
</reference>
<evidence type="ECO:0000313" key="2">
    <source>
        <dbReference type="Proteomes" id="UP000694541"/>
    </source>
</evidence>
<sequence length="98" mass="11229">HPKRQVTLQVLPSNLNFPPAHTNSVLTTDQEQTPYHRLWLLFHKGFKSYKCLGYTKRSFKLAADLEKTIPTSSHAQYWMATFSLQGNLNINSLSALHC</sequence>
<reference evidence="1" key="2">
    <citation type="submission" date="2025-09" db="UniProtKB">
        <authorList>
            <consortium name="Ensembl"/>
        </authorList>
    </citation>
    <scope>IDENTIFICATION</scope>
</reference>
<dbReference type="AlphaFoldDB" id="A0A8B9N2T6"/>
<dbReference type="Ensembl" id="ENSANIT00000016862.1">
    <property type="protein sequence ID" value="ENSANIP00000016299.1"/>
    <property type="gene ID" value="ENSANIG00000011090.1"/>
</dbReference>